<sequence>MCGLDQEPDEPVSKEDILKGKQLLVIMGIFLICIIALAIFYEIVRPVINNPKYPFYNKQPNYKFTFIPPKSFD</sequence>
<evidence type="ECO:0000313" key="2">
    <source>
        <dbReference type="WBParaSite" id="RSKR_0000598000.1"/>
    </source>
</evidence>
<dbReference type="Proteomes" id="UP000095286">
    <property type="component" value="Unplaced"/>
</dbReference>
<evidence type="ECO:0000313" key="1">
    <source>
        <dbReference type="Proteomes" id="UP000095286"/>
    </source>
</evidence>
<organism evidence="1 2">
    <name type="scientific">Rhabditophanes sp. KR3021</name>
    <dbReference type="NCBI Taxonomy" id="114890"/>
    <lineage>
        <taxon>Eukaryota</taxon>
        <taxon>Metazoa</taxon>
        <taxon>Ecdysozoa</taxon>
        <taxon>Nematoda</taxon>
        <taxon>Chromadorea</taxon>
        <taxon>Rhabditida</taxon>
        <taxon>Tylenchina</taxon>
        <taxon>Panagrolaimomorpha</taxon>
        <taxon>Strongyloidoidea</taxon>
        <taxon>Alloionematidae</taxon>
        <taxon>Rhabditophanes</taxon>
    </lineage>
</organism>
<dbReference type="WBParaSite" id="RSKR_0000598000.1">
    <property type="protein sequence ID" value="RSKR_0000598000.1"/>
    <property type="gene ID" value="RSKR_0000598000"/>
</dbReference>
<proteinExistence type="predicted"/>
<name>A0AC35U022_9BILA</name>
<protein>
    <submittedName>
        <fullName evidence="2">ODV-E18</fullName>
    </submittedName>
</protein>
<reference evidence="2" key="1">
    <citation type="submission" date="2016-11" db="UniProtKB">
        <authorList>
            <consortium name="WormBaseParasite"/>
        </authorList>
    </citation>
    <scope>IDENTIFICATION</scope>
    <source>
        <strain evidence="2">KR3021</strain>
    </source>
</reference>
<accession>A0AC35U022</accession>